<keyword evidence="1" id="KW-1133">Transmembrane helix</keyword>
<proteinExistence type="predicted"/>
<keyword evidence="1" id="KW-0472">Membrane</keyword>
<feature type="transmembrane region" description="Helical" evidence="1">
    <location>
        <begin position="7"/>
        <end position="29"/>
    </location>
</feature>
<feature type="transmembrane region" description="Helical" evidence="1">
    <location>
        <begin position="70"/>
        <end position="90"/>
    </location>
</feature>
<dbReference type="RefSeq" id="WP_007187483.1">
    <property type="nucleotide sequence ID" value="NZ_AKGD01000004.1"/>
</dbReference>
<protein>
    <recommendedName>
        <fullName evidence="4">DUF4293 family protein</fullName>
    </recommendedName>
</protein>
<dbReference type="OrthoDB" id="7067104at2"/>
<dbReference type="AlphaFoldDB" id="I8T346"/>
<dbReference type="Proteomes" id="UP000003704">
    <property type="component" value="Unassembled WGS sequence"/>
</dbReference>
<accession>I8T346</accession>
<feature type="transmembrane region" description="Helical" evidence="1">
    <location>
        <begin position="41"/>
        <end position="58"/>
    </location>
</feature>
<organism evidence="2 3">
    <name type="scientific">Hydrocarboniphaga effusa AP103</name>
    <dbReference type="NCBI Taxonomy" id="1172194"/>
    <lineage>
        <taxon>Bacteria</taxon>
        <taxon>Pseudomonadati</taxon>
        <taxon>Pseudomonadota</taxon>
        <taxon>Gammaproteobacteria</taxon>
        <taxon>Nevskiales</taxon>
        <taxon>Nevskiaceae</taxon>
        <taxon>Hydrocarboniphaga</taxon>
    </lineage>
</organism>
<keyword evidence="3" id="KW-1185">Reference proteome</keyword>
<evidence type="ECO:0000313" key="3">
    <source>
        <dbReference type="Proteomes" id="UP000003704"/>
    </source>
</evidence>
<dbReference type="STRING" id="1172194.WQQ_45480"/>
<gene>
    <name evidence="2" type="ORF">WQQ_45480</name>
</gene>
<name>I8T346_9GAMM</name>
<evidence type="ECO:0008006" key="4">
    <source>
        <dbReference type="Google" id="ProtNLM"/>
    </source>
</evidence>
<dbReference type="EMBL" id="AKGD01000004">
    <property type="protein sequence ID" value="EIT68113.1"/>
    <property type="molecule type" value="Genomic_DNA"/>
</dbReference>
<dbReference type="PATRIC" id="fig|1172194.4.peg.4411"/>
<keyword evidence="1" id="KW-0812">Transmembrane</keyword>
<sequence>MSRFLQSLGLASYVLLAIGALLWWAPHFFAANLHLLPRLDYRYMAATGIPLALLLISAAARQSLMARFSLVLVLMVVAAALSLMLGFLSFDYLKQGVFFCALHLAICALGLLFNLSRYRKELAAWEKRQAALNA</sequence>
<reference evidence="2 3" key="1">
    <citation type="journal article" date="2012" name="J. Bacteriol.">
        <title>Genome Sequence of n-Alkane-Degrading Hydrocarboniphaga effusa Strain AP103T (ATCC BAA-332T).</title>
        <authorList>
            <person name="Chang H.K."/>
            <person name="Zylstra G.J."/>
            <person name="Chae J.C."/>
        </authorList>
    </citation>
    <scope>NUCLEOTIDE SEQUENCE [LARGE SCALE GENOMIC DNA]</scope>
    <source>
        <strain evidence="2 3">AP103</strain>
    </source>
</reference>
<evidence type="ECO:0000256" key="1">
    <source>
        <dbReference type="SAM" id="Phobius"/>
    </source>
</evidence>
<comment type="caution">
    <text evidence="2">The sequence shown here is derived from an EMBL/GenBank/DDBJ whole genome shotgun (WGS) entry which is preliminary data.</text>
</comment>
<evidence type="ECO:0000313" key="2">
    <source>
        <dbReference type="EMBL" id="EIT68113.1"/>
    </source>
</evidence>
<feature type="transmembrane region" description="Helical" evidence="1">
    <location>
        <begin position="96"/>
        <end position="115"/>
    </location>
</feature>